<keyword evidence="2" id="KW-1185">Reference proteome</keyword>
<organism evidence="1 2">
    <name type="scientific">Eumeta variegata</name>
    <name type="common">Bagworm moth</name>
    <name type="synonym">Eumeta japonica</name>
    <dbReference type="NCBI Taxonomy" id="151549"/>
    <lineage>
        <taxon>Eukaryota</taxon>
        <taxon>Metazoa</taxon>
        <taxon>Ecdysozoa</taxon>
        <taxon>Arthropoda</taxon>
        <taxon>Hexapoda</taxon>
        <taxon>Insecta</taxon>
        <taxon>Pterygota</taxon>
        <taxon>Neoptera</taxon>
        <taxon>Endopterygota</taxon>
        <taxon>Lepidoptera</taxon>
        <taxon>Glossata</taxon>
        <taxon>Ditrysia</taxon>
        <taxon>Tineoidea</taxon>
        <taxon>Psychidae</taxon>
        <taxon>Oiketicinae</taxon>
        <taxon>Eumeta</taxon>
    </lineage>
</organism>
<name>A0A4C1SSB6_EUMVA</name>
<evidence type="ECO:0000313" key="2">
    <source>
        <dbReference type="Proteomes" id="UP000299102"/>
    </source>
</evidence>
<reference evidence="1 2" key="1">
    <citation type="journal article" date="2019" name="Commun. Biol.">
        <title>The bagworm genome reveals a unique fibroin gene that provides high tensile strength.</title>
        <authorList>
            <person name="Kono N."/>
            <person name="Nakamura H."/>
            <person name="Ohtoshi R."/>
            <person name="Tomita M."/>
            <person name="Numata K."/>
            <person name="Arakawa K."/>
        </authorList>
    </citation>
    <scope>NUCLEOTIDE SEQUENCE [LARGE SCALE GENOMIC DNA]</scope>
</reference>
<accession>A0A4C1SSB6</accession>
<gene>
    <name evidence="1" type="ORF">EVAR_6470_1</name>
</gene>
<sequence>MECGLKCALLIRAFDLKLSTLAKCGLGATNDCRHQCYENVPDRLFIMSSEARNACAAVKIVAFGAEGNGFNFLPPACESMILNLSPPIGTCLAEHFKSSASNVVYATATAGVDSSRLVPAERVKFKVQTTQSGLKRLYVTDAESVKMTKYSLRMPALREVRPHSVCEFLLVFFFRTYERLRRGLVSYCDSQHLIERLDESVSCASSSVCAGPSAAAYLCGRRLQAIKSQTVDKAFHLVILLHDESAFKLPMWLGVPNMKRGFSMKEALIEAELYKI</sequence>
<evidence type="ECO:0000313" key="1">
    <source>
        <dbReference type="EMBL" id="GBP04227.1"/>
    </source>
</evidence>
<dbReference type="AlphaFoldDB" id="A0A4C1SSB6"/>
<proteinExistence type="predicted"/>
<dbReference type="Proteomes" id="UP000299102">
    <property type="component" value="Unassembled WGS sequence"/>
</dbReference>
<protein>
    <submittedName>
        <fullName evidence="1">Uncharacterized protein</fullName>
    </submittedName>
</protein>
<dbReference type="EMBL" id="BGZK01000013">
    <property type="protein sequence ID" value="GBP04227.1"/>
    <property type="molecule type" value="Genomic_DNA"/>
</dbReference>
<comment type="caution">
    <text evidence="1">The sequence shown here is derived from an EMBL/GenBank/DDBJ whole genome shotgun (WGS) entry which is preliminary data.</text>
</comment>